<reference evidence="2 3" key="1">
    <citation type="submission" date="2019-04" db="EMBL/GenBank/DDBJ databases">
        <title>Streptomyces lasaliensis sp. nov., an Actinomycete isolated from soil which produces the polyether antibiotic lasalocid.</title>
        <authorList>
            <person name="Erwin G."/>
            <person name="Haber C."/>
        </authorList>
    </citation>
    <scope>NUCLEOTIDE SEQUENCE [LARGE SCALE GENOMIC DNA]</scope>
    <source>
        <strain evidence="2 3">X-537</strain>
    </source>
</reference>
<evidence type="ECO:0000313" key="3">
    <source>
        <dbReference type="Proteomes" id="UP000305929"/>
    </source>
</evidence>
<dbReference type="Proteomes" id="UP000305929">
    <property type="component" value="Unassembled WGS sequence"/>
</dbReference>
<evidence type="ECO:0000256" key="1">
    <source>
        <dbReference type="SAM" id="MobiDB-lite"/>
    </source>
</evidence>
<feature type="region of interest" description="Disordered" evidence="1">
    <location>
        <begin position="449"/>
        <end position="502"/>
    </location>
</feature>
<keyword evidence="3" id="KW-1185">Reference proteome</keyword>
<gene>
    <name evidence="2" type="ORF">E4U91_18375</name>
</gene>
<proteinExistence type="predicted"/>
<protein>
    <submittedName>
        <fullName evidence="2">Uncharacterized protein</fullName>
    </submittedName>
</protein>
<feature type="compositionally biased region" description="Basic residues" evidence="1">
    <location>
        <begin position="483"/>
        <end position="502"/>
    </location>
</feature>
<dbReference type="OrthoDB" id="3276909at2"/>
<name>A0A4U5WIL9_STRLS</name>
<feature type="region of interest" description="Disordered" evidence="1">
    <location>
        <begin position="142"/>
        <end position="166"/>
    </location>
</feature>
<comment type="caution">
    <text evidence="2">The sequence shown here is derived from an EMBL/GenBank/DDBJ whole genome shotgun (WGS) entry which is preliminary data.</text>
</comment>
<evidence type="ECO:0000313" key="2">
    <source>
        <dbReference type="EMBL" id="TKT01868.1"/>
    </source>
</evidence>
<feature type="compositionally biased region" description="Low complexity" evidence="1">
    <location>
        <begin position="151"/>
        <end position="160"/>
    </location>
</feature>
<dbReference type="EMBL" id="SZNQ01000001">
    <property type="protein sequence ID" value="TKT01868.1"/>
    <property type="molecule type" value="Genomic_DNA"/>
</dbReference>
<organism evidence="2 3">
    <name type="scientific">Streptomyces lasalocidi</name>
    <name type="common">Streptomyces lasaliensis</name>
    <dbReference type="NCBI Taxonomy" id="324833"/>
    <lineage>
        <taxon>Bacteria</taxon>
        <taxon>Bacillati</taxon>
        <taxon>Actinomycetota</taxon>
        <taxon>Actinomycetes</taxon>
        <taxon>Kitasatosporales</taxon>
        <taxon>Streptomycetaceae</taxon>
        <taxon>Streptomyces</taxon>
    </lineage>
</organism>
<sequence length="502" mass="53329">MTATPPANGDTRFSLWQRVRAFAVPPSVIEAATARRRAGDWAGACAAAGVDVDVRPRAVARTHGHDLAARLRDDLRHLAPDLLRWHLPRIAPDGLLRPGLTLTLARYAAGPGDPSPVHLVARTAPAWADGGQRISLALWDGPEDRRPAATPSHPSLSPSRGHPHPRPSRWFRLDLHRHLWDARRAGELAARAGAVDAPDGELVAPPPELARLLPTDRWCAVDRWAEEAALVLRAEGRGGGGAVAVRLGGRRRLVLDVGLDASGAPVLRGVTPATAGRAGALPALPDAATWVLPDLHLLRTGLLDARALHPLVASALVPERVQGAGDGPSPAGASGPRLVECRGDRHRIGLADGVLVPLDHSPEEILREELLAALTGTPLPCLRVVAEAHRRPDDLGLIRERLDHGDLAGALAVVEDLLGPGANLPDGALRDELETAAQRRVAHGLFRAGLAEPGGGSRTGWRAHPRPTGTPVVPGPLPDRAGPGHRRSREHPFRPRHANRFP</sequence>
<accession>A0A4U5WIL9</accession>
<dbReference type="AlphaFoldDB" id="A0A4U5WIL9"/>